<keyword evidence="3" id="KW-1185">Reference proteome</keyword>
<keyword evidence="1" id="KW-0812">Transmembrane</keyword>
<evidence type="ECO:0000313" key="3">
    <source>
        <dbReference type="Proteomes" id="UP000244855"/>
    </source>
</evidence>
<evidence type="ECO:0000256" key="1">
    <source>
        <dbReference type="SAM" id="Phobius"/>
    </source>
</evidence>
<feature type="transmembrane region" description="Helical" evidence="1">
    <location>
        <begin position="69"/>
        <end position="98"/>
    </location>
</feature>
<reference evidence="2 3" key="1">
    <citation type="journal article" date="2018" name="Sci. Rep.">
        <title>Comparative genomics provides insights into the lifestyle and reveals functional heterogeneity of dark septate endophytic fungi.</title>
        <authorList>
            <person name="Knapp D.G."/>
            <person name="Nemeth J.B."/>
            <person name="Barry K."/>
            <person name="Hainaut M."/>
            <person name="Henrissat B."/>
            <person name="Johnson J."/>
            <person name="Kuo A."/>
            <person name="Lim J.H.P."/>
            <person name="Lipzen A."/>
            <person name="Nolan M."/>
            <person name="Ohm R.A."/>
            <person name="Tamas L."/>
            <person name="Grigoriev I.V."/>
            <person name="Spatafora J.W."/>
            <person name="Nagy L.G."/>
            <person name="Kovacs G.M."/>
        </authorList>
    </citation>
    <scope>NUCLEOTIDE SEQUENCE [LARGE SCALE GENOMIC DNA]</scope>
    <source>
        <strain evidence="2 3">DSE2036</strain>
    </source>
</reference>
<evidence type="ECO:0000313" key="2">
    <source>
        <dbReference type="EMBL" id="PVH93027.1"/>
    </source>
</evidence>
<keyword evidence="1" id="KW-0472">Membrane</keyword>
<proteinExistence type="predicted"/>
<organism evidence="2 3">
    <name type="scientific">Periconia macrospinosa</name>
    <dbReference type="NCBI Taxonomy" id="97972"/>
    <lineage>
        <taxon>Eukaryota</taxon>
        <taxon>Fungi</taxon>
        <taxon>Dikarya</taxon>
        <taxon>Ascomycota</taxon>
        <taxon>Pezizomycotina</taxon>
        <taxon>Dothideomycetes</taxon>
        <taxon>Pleosporomycetidae</taxon>
        <taxon>Pleosporales</taxon>
        <taxon>Massarineae</taxon>
        <taxon>Periconiaceae</taxon>
        <taxon>Periconia</taxon>
    </lineage>
</organism>
<gene>
    <name evidence="2" type="ORF">DM02DRAFT_697773</name>
</gene>
<name>A0A2V1D4Q7_9PLEO</name>
<dbReference type="STRING" id="97972.A0A2V1D4Q7"/>
<sequence length="145" mass="16372">MSSSTQPSFKNTSGQSKSLAIQKIGWQTPTMMILNYLAAALFAVGHYMYCQTINGKLVEHTISQSWNNALTVFFAQGFSITLAAAGTQAFTQILWWFLRRRTLAVSKIDALFRLNTSALYLYRVDLLRVAPALWYVFWASKTSTK</sequence>
<dbReference type="EMBL" id="KZ805622">
    <property type="protein sequence ID" value="PVH93027.1"/>
    <property type="molecule type" value="Genomic_DNA"/>
</dbReference>
<dbReference type="Proteomes" id="UP000244855">
    <property type="component" value="Unassembled WGS sequence"/>
</dbReference>
<dbReference type="AlphaFoldDB" id="A0A2V1D4Q7"/>
<keyword evidence="1" id="KW-1133">Transmembrane helix</keyword>
<protein>
    <submittedName>
        <fullName evidence="2">Uncharacterized protein</fullName>
    </submittedName>
</protein>
<feature type="transmembrane region" description="Helical" evidence="1">
    <location>
        <begin position="33"/>
        <end position="49"/>
    </location>
</feature>
<dbReference type="OrthoDB" id="5322539at2759"/>
<accession>A0A2V1D4Q7</accession>